<dbReference type="GO" id="GO:0005737">
    <property type="term" value="C:cytoplasm"/>
    <property type="evidence" value="ECO:0007669"/>
    <property type="project" value="InterPro"/>
</dbReference>
<dbReference type="EMBL" id="BMAR01000047">
    <property type="protein sequence ID" value="GFR51173.1"/>
    <property type="molecule type" value="Genomic_DNA"/>
</dbReference>
<comment type="caution">
    <text evidence="6">The sequence shown here is derived from an EMBL/GenBank/DDBJ whole genome shotgun (WGS) entry which is preliminary data.</text>
</comment>
<dbReference type="InterPro" id="IPR000819">
    <property type="entry name" value="Peptidase_M17_C"/>
</dbReference>
<accession>A0AAD3E2K4</accession>
<evidence type="ECO:0000256" key="3">
    <source>
        <dbReference type="ARBA" id="ARBA00022670"/>
    </source>
</evidence>
<gene>
    <name evidence="6" type="ORF">Agub_g13447</name>
</gene>
<comment type="similarity">
    <text evidence="1">Belongs to the peptidase M17 family.</text>
</comment>
<dbReference type="GO" id="GO:0006508">
    <property type="term" value="P:proteolysis"/>
    <property type="evidence" value="ECO:0007669"/>
    <property type="project" value="UniProtKB-KW"/>
</dbReference>
<feature type="domain" description="Cytosol aminopeptidase" evidence="5">
    <location>
        <begin position="20"/>
        <end position="142"/>
    </location>
</feature>
<evidence type="ECO:0000256" key="4">
    <source>
        <dbReference type="ARBA" id="ARBA00022801"/>
    </source>
</evidence>
<dbReference type="InterPro" id="IPR011356">
    <property type="entry name" value="Leucine_aapep/pepB"/>
</dbReference>
<reference evidence="6 7" key="1">
    <citation type="journal article" date="2021" name="Sci. Rep.">
        <title>Genome sequencing of the multicellular alga Astrephomene provides insights into convergent evolution of germ-soma differentiation.</title>
        <authorList>
            <person name="Yamashita S."/>
            <person name="Yamamoto K."/>
            <person name="Matsuzaki R."/>
            <person name="Suzuki S."/>
            <person name="Yamaguchi H."/>
            <person name="Hirooka S."/>
            <person name="Minakuchi Y."/>
            <person name="Miyagishima S."/>
            <person name="Kawachi M."/>
            <person name="Toyoda A."/>
            <person name="Nozaki H."/>
        </authorList>
    </citation>
    <scope>NUCLEOTIDE SEQUENCE [LARGE SCALE GENOMIC DNA]</scope>
    <source>
        <strain evidence="6 7">NIES-4017</strain>
    </source>
</reference>
<dbReference type="AlphaFoldDB" id="A0AAD3E2K4"/>
<organism evidence="6 7">
    <name type="scientific">Astrephomene gubernaculifera</name>
    <dbReference type="NCBI Taxonomy" id="47775"/>
    <lineage>
        <taxon>Eukaryota</taxon>
        <taxon>Viridiplantae</taxon>
        <taxon>Chlorophyta</taxon>
        <taxon>core chlorophytes</taxon>
        <taxon>Chlorophyceae</taxon>
        <taxon>CS clade</taxon>
        <taxon>Chlamydomonadales</taxon>
        <taxon>Astrephomenaceae</taxon>
        <taxon>Astrephomene</taxon>
    </lineage>
</organism>
<keyword evidence="7" id="KW-1185">Reference proteome</keyword>
<evidence type="ECO:0000313" key="6">
    <source>
        <dbReference type="EMBL" id="GFR51173.1"/>
    </source>
</evidence>
<evidence type="ECO:0000256" key="2">
    <source>
        <dbReference type="ARBA" id="ARBA00022438"/>
    </source>
</evidence>
<protein>
    <recommendedName>
        <fullName evidence="5">Cytosol aminopeptidase domain-containing protein</fullName>
    </recommendedName>
</protein>
<dbReference type="Proteomes" id="UP001054857">
    <property type="component" value="Unassembled WGS sequence"/>
</dbReference>
<dbReference type="Gene3D" id="3.40.630.10">
    <property type="entry name" value="Zn peptidases"/>
    <property type="match status" value="1"/>
</dbReference>
<keyword evidence="4" id="KW-0378">Hydrolase</keyword>
<evidence type="ECO:0000313" key="7">
    <source>
        <dbReference type="Proteomes" id="UP001054857"/>
    </source>
</evidence>
<keyword evidence="2" id="KW-0031">Aminopeptidase</keyword>
<keyword evidence="3" id="KW-0645">Protease</keyword>
<proteinExistence type="inferred from homology"/>
<name>A0AAD3E2K4_9CHLO</name>
<dbReference type="PANTHER" id="PTHR11963:SF23">
    <property type="entry name" value="CYTOSOL AMINOPEPTIDASE"/>
    <property type="match status" value="1"/>
</dbReference>
<evidence type="ECO:0000259" key="5">
    <source>
        <dbReference type="Pfam" id="PF00883"/>
    </source>
</evidence>
<dbReference type="PANTHER" id="PTHR11963">
    <property type="entry name" value="LEUCINE AMINOPEPTIDASE-RELATED"/>
    <property type="match status" value="1"/>
</dbReference>
<dbReference type="GO" id="GO:0030145">
    <property type="term" value="F:manganese ion binding"/>
    <property type="evidence" value="ECO:0007669"/>
    <property type="project" value="InterPro"/>
</dbReference>
<sequence length="163" mass="17029">MFLLAASFLNTPHPPPPSQEKCGATTLLDIATLTGACMVALGPSVAGLLTPSEGLAEQIRQAARAAGERVWRLPLEEEYFEGLKSPVADLRNTAGRLGGTITAALFLKQFVKEGVEWAHLDVAGPVWSEKQGLPTGFGAALLAEWALAQAREAGAAAPVVNGK</sequence>
<dbReference type="GO" id="GO:0070006">
    <property type="term" value="F:metalloaminopeptidase activity"/>
    <property type="evidence" value="ECO:0007669"/>
    <property type="project" value="InterPro"/>
</dbReference>
<evidence type="ECO:0000256" key="1">
    <source>
        <dbReference type="ARBA" id="ARBA00009528"/>
    </source>
</evidence>
<dbReference type="Pfam" id="PF00883">
    <property type="entry name" value="Peptidase_M17"/>
    <property type="match status" value="1"/>
</dbReference>
<dbReference type="SUPFAM" id="SSF53187">
    <property type="entry name" value="Zn-dependent exopeptidases"/>
    <property type="match status" value="1"/>
</dbReference>